<dbReference type="Proteomes" id="UP000705867">
    <property type="component" value="Unassembled WGS sequence"/>
</dbReference>
<protein>
    <recommendedName>
        <fullName evidence="3">Bro-N domain-containing protein</fullName>
    </recommendedName>
</protein>
<accession>A0A953J8W0</accession>
<evidence type="ECO:0000313" key="1">
    <source>
        <dbReference type="EMBL" id="MBZ0155437.1"/>
    </source>
</evidence>
<sequence length="51" mass="5848">MKSEIIIQLHKDFKDYAHEIDGEEFWFARDLMGLLRGNSGDSLHNSPGNLT</sequence>
<comment type="caution">
    <text evidence="1">The sequence shown here is derived from an EMBL/GenBank/DDBJ whole genome shotgun (WGS) entry which is preliminary data.</text>
</comment>
<evidence type="ECO:0000313" key="2">
    <source>
        <dbReference type="Proteomes" id="UP000705867"/>
    </source>
</evidence>
<evidence type="ECO:0008006" key="3">
    <source>
        <dbReference type="Google" id="ProtNLM"/>
    </source>
</evidence>
<dbReference type="EMBL" id="JAIOIV010000033">
    <property type="protein sequence ID" value="MBZ0155437.1"/>
    <property type="molecule type" value="Genomic_DNA"/>
</dbReference>
<name>A0A953J8W0_9BACT</name>
<dbReference type="AlphaFoldDB" id="A0A953J8W0"/>
<reference evidence="1" key="2">
    <citation type="submission" date="2021-08" db="EMBL/GenBank/DDBJ databases">
        <authorList>
            <person name="Dalcin Martins P."/>
        </authorList>
    </citation>
    <scope>NUCLEOTIDE SEQUENCE</scope>
    <source>
        <strain evidence="1">MAG_39</strain>
    </source>
</reference>
<reference evidence="1" key="1">
    <citation type="journal article" date="2021" name="bioRxiv">
        <title>Unraveling nitrogen, sulfur and carbon metabolic pathways and microbial community transcriptional responses to substrate deprivation and toxicity stresses in a bioreactor mimicking anoxic brackish coastal sediment conditions.</title>
        <authorList>
            <person name="Martins P.D."/>
            <person name="Echeveste M.J."/>
            <person name="Arshad A."/>
            <person name="Kurth J."/>
            <person name="Ouboter H."/>
            <person name="Jetten M.S.M."/>
            <person name="Welte C.U."/>
        </authorList>
    </citation>
    <scope>NUCLEOTIDE SEQUENCE</scope>
    <source>
        <strain evidence="1">MAG_39</strain>
    </source>
</reference>
<proteinExistence type="predicted"/>
<organism evidence="1 2">
    <name type="scientific">Candidatus Nitrobium versatile</name>
    <dbReference type="NCBI Taxonomy" id="2884831"/>
    <lineage>
        <taxon>Bacteria</taxon>
        <taxon>Pseudomonadati</taxon>
        <taxon>Nitrospirota</taxon>
        <taxon>Nitrospiria</taxon>
        <taxon>Nitrospirales</taxon>
        <taxon>Nitrospiraceae</taxon>
        <taxon>Candidatus Nitrobium</taxon>
    </lineage>
</organism>
<gene>
    <name evidence="1" type="ORF">K8I29_04375</name>
</gene>